<reference evidence="3" key="1">
    <citation type="submission" date="2015-09" db="EMBL/GenBank/DDBJ databases">
        <authorList>
            <person name="Wibberg D."/>
        </authorList>
    </citation>
    <scope>NUCLEOTIDE SEQUENCE [LARGE SCALE GENOMIC DNA]</scope>
    <source>
        <strain evidence="3">SD1D</strain>
    </source>
</reference>
<feature type="domain" description="BIG2" evidence="1">
    <location>
        <begin position="862"/>
        <end position="939"/>
    </location>
</feature>
<dbReference type="PANTHER" id="PTHR23019">
    <property type="entry name" value="NUCLEAR PORE MEMBRANE GLYCOPROTEIN GP210-RELATED"/>
    <property type="match status" value="1"/>
</dbReference>
<dbReference type="InterPro" id="IPR003343">
    <property type="entry name" value="Big_2"/>
</dbReference>
<feature type="domain" description="BIG2" evidence="1">
    <location>
        <begin position="945"/>
        <end position="1022"/>
    </location>
</feature>
<feature type="domain" description="BIG2" evidence="1">
    <location>
        <begin position="525"/>
        <end position="606"/>
    </location>
</feature>
<feature type="domain" description="BIG2" evidence="1">
    <location>
        <begin position="780"/>
        <end position="857"/>
    </location>
</feature>
<dbReference type="InterPro" id="IPR045197">
    <property type="entry name" value="NUP210-like"/>
</dbReference>
<keyword evidence="3" id="KW-1185">Reference proteome</keyword>
<feature type="domain" description="BIG2" evidence="1">
    <location>
        <begin position="444"/>
        <end position="519"/>
    </location>
</feature>
<dbReference type="Proteomes" id="UP000196053">
    <property type="component" value="Chromosome I"/>
</dbReference>
<dbReference type="SUPFAM" id="SSF49373">
    <property type="entry name" value="Invasin/intimin cell-adhesion fragments"/>
    <property type="match status" value="10"/>
</dbReference>
<sequence>MTRTKRIGLLSICILLTTVIFLMSGNTAHSSEVIRPDEYYFVFNGQQKKAGTEYEMKSREVLLHITAGTWEPNTEVKWVSSEPGVVTLESTAEGSNFVKMVRKGPGFSTITAVVKHENYTYTLSCLVKVNLEFDYQKTGMTTATTTNERILIIDNVDDPPKQIYLKYVDYTPEGETDPVTGGAVSASLVTWESDNESVVTVDETGKVKAVGGGSAQITVTSDTMSSNDKSLSISMRVVVAPSFTLAYDDIEGNKIVKHSGNSDKNFTPAEGVPSNFVIESNATYGTNLKWEVYDASNNKKLSPTSNKLNYSISENSQSVTFSNVKAGTYEIYAFANEKYSTNTNAPYAYMKIIVPIYLGDENIVMTVGDTYNIADNSNIPDIGIFEFYYEEAGGSNIAHVNHTTGVITARKKGKTTIRLVYKTSSNLYDNDSVFVGDKFINVTVIDGISLSATEAKLFTNGTLLLHATVTDPTVPIVWSSDAPNIAKVEDGLVTALRPGVAIITAQQTIQGVVKRARCEITVQQSVTNITVDPSEVNLAIGEYKTFHASISPKNLSGVRLKWKSSNDKVVKIIEENPLTVTVQGVSGGNAVLSAINEDNIVVGYSHITVRQPVTGIKLSDTNVTINLQAKSIQLRAIVYPENAQNKAIKWTSSNTQIARVNDNGLVTLLKPGEVTIIATSVDNPEVTALCNISIEIPVASVALDEKETTMYVGQSKRLTYTVLPVNASKNAVTWSSTNTRVATVDAAGRVTARQVGTTVIMLKSIDGGHTAYCTVNVRQIAEGIKFASPSIDLVTGQVHDLEYSLIPSNATDSHLVWESSDTKVAVVDDKGRITAKGAGVAFVIARTEAGGMSYVKVTVKEPVKGLLLNFSEKTIYVGETFDLKVSVTPSDASNLDVEWKSSNNNIITVSDKGQVKGVAAGTAIITCTTKDGGYTASCVVTVRQRLTSMELNYDEYRLSLKKSVTLSVMVDDEIITDQKFRWVSSNKSVASVNSKGKVTAHKIGFATITAYALDGSGAEASCEIEVVRPVTRIKFDKSYISMLVGEQKRIKVTVEPKNATYKDPIWIVSEEGIVIVDEDGYITALKEGTVTVMALAQDDSEKIAVCQVTVHKRVPATSIVLSDKKLVMVQGEQRTVKPVLNPINSNDTITWSTDNSSVASVNSKGKIKAKSTGRAYITAMTDSGKTATIEVTVIGLNVTNLVMEQYSRYTLVVEGATSRVTWDVANPKIAEVRNGQIISKARGTTTITATVNGRKLTCKLKVVKIK</sequence>
<feature type="domain" description="BIG2" evidence="1">
    <location>
        <begin position="157"/>
        <end position="231"/>
    </location>
</feature>
<dbReference type="InterPro" id="IPR008964">
    <property type="entry name" value="Invasin/intimin_cell_adhesion"/>
</dbReference>
<organism evidence="2 3">
    <name type="scientific">Herbinix luporum</name>
    <dbReference type="NCBI Taxonomy" id="1679721"/>
    <lineage>
        <taxon>Bacteria</taxon>
        <taxon>Bacillati</taxon>
        <taxon>Bacillota</taxon>
        <taxon>Clostridia</taxon>
        <taxon>Lachnospirales</taxon>
        <taxon>Lachnospiraceae</taxon>
        <taxon>Herbinix</taxon>
    </lineage>
</organism>
<dbReference type="Pfam" id="PF02368">
    <property type="entry name" value="Big_2"/>
    <property type="match status" value="9"/>
</dbReference>
<feature type="domain" description="BIG2" evidence="1">
    <location>
        <begin position="612"/>
        <end position="690"/>
    </location>
</feature>
<dbReference type="RefSeq" id="WP_058258522.1">
    <property type="nucleotide sequence ID" value="NZ_LN879430.1"/>
</dbReference>
<feature type="domain" description="BIG2" evidence="1">
    <location>
        <begin position="697"/>
        <end position="774"/>
    </location>
</feature>
<dbReference type="KEGG" id="hsd:SD1D_1714"/>
<feature type="domain" description="BIG2" evidence="1">
    <location>
        <begin position="1029"/>
        <end position="1106"/>
    </location>
</feature>
<proteinExistence type="predicted"/>
<dbReference type="PANTHER" id="PTHR23019:SF0">
    <property type="entry name" value="NUCLEAR PORE MEMBRANE GLYCOPROTEIN 210"/>
    <property type="match status" value="1"/>
</dbReference>
<accession>A0A0K8J743</accession>
<evidence type="ECO:0000313" key="2">
    <source>
        <dbReference type="EMBL" id="CUH93259.1"/>
    </source>
</evidence>
<feature type="domain" description="BIG2" evidence="1">
    <location>
        <begin position="1192"/>
        <end position="1261"/>
    </location>
</feature>
<gene>
    <name evidence="2" type="ORF">SD1D_1714</name>
</gene>
<name>A0A0K8J743_9FIRM</name>
<evidence type="ECO:0000259" key="1">
    <source>
        <dbReference type="SMART" id="SM00635"/>
    </source>
</evidence>
<dbReference type="OrthoDB" id="2680260at2"/>
<protein>
    <recommendedName>
        <fullName evidence="1">BIG2 domain-containing protein</fullName>
    </recommendedName>
</protein>
<dbReference type="Gene3D" id="2.60.40.1080">
    <property type="match status" value="11"/>
</dbReference>
<evidence type="ECO:0000313" key="3">
    <source>
        <dbReference type="Proteomes" id="UP000196053"/>
    </source>
</evidence>
<dbReference type="EMBL" id="LN879430">
    <property type="protein sequence ID" value="CUH93259.1"/>
    <property type="molecule type" value="Genomic_DNA"/>
</dbReference>
<dbReference type="SMART" id="SM00635">
    <property type="entry name" value="BID_2"/>
    <property type="match status" value="11"/>
</dbReference>
<dbReference type="AlphaFoldDB" id="A0A0K8J743"/>
<feature type="domain" description="BIG2" evidence="1">
    <location>
        <begin position="1115"/>
        <end position="1191"/>
    </location>
</feature>